<feature type="region of interest" description="Disordered" evidence="1">
    <location>
        <begin position="90"/>
        <end position="116"/>
    </location>
</feature>
<organism evidence="2 3">
    <name type="scientific">Emergomyces africanus</name>
    <dbReference type="NCBI Taxonomy" id="1955775"/>
    <lineage>
        <taxon>Eukaryota</taxon>
        <taxon>Fungi</taxon>
        <taxon>Dikarya</taxon>
        <taxon>Ascomycota</taxon>
        <taxon>Pezizomycotina</taxon>
        <taxon>Eurotiomycetes</taxon>
        <taxon>Eurotiomycetidae</taxon>
        <taxon>Onygenales</taxon>
        <taxon>Ajellomycetaceae</taxon>
        <taxon>Emergomyces</taxon>
    </lineage>
</organism>
<dbReference type="AlphaFoldDB" id="A0A1B7P149"/>
<reference evidence="2 3" key="1">
    <citation type="submission" date="2015-07" db="EMBL/GenBank/DDBJ databases">
        <title>Emmonsia species relationships and genome sequence.</title>
        <authorList>
            <person name="Cuomo C.A."/>
            <person name="Schwartz I.S."/>
            <person name="Kenyon C."/>
            <person name="de Hoog G.S."/>
            <person name="Govender N.P."/>
            <person name="Botha A."/>
            <person name="Moreno L."/>
            <person name="de Vries M."/>
            <person name="Munoz J.F."/>
            <person name="Stielow J.B."/>
        </authorList>
    </citation>
    <scope>NUCLEOTIDE SEQUENCE [LARGE SCALE GENOMIC DNA]</scope>
    <source>
        <strain evidence="2 3">CBS 136260</strain>
    </source>
</reference>
<dbReference type="OrthoDB" id="4186596at2759"/>
<keyword evidence="3" id="KW-1185">Reference proteome</keyword>
<dbReference type="EMBL" id="LGUA01000262">
    <property type="protein sequence ID" value="OAX82734.1"/>
    <property type="molecule type" value="Genomic_DNA"/>
</dbReference>
<gene>
    <name evidence="2" type="ORF">ACJ72_02917</name>
</gene>
<comment type="caution">
    <text evidence="2">The sequence shown here is derived from an EMBL/GenBank/DDBJ whole genome shotgun (WGS) entry which is preliminary data.</text>
</comment>
<proteinExistence type="predicted"/>
<evidence type="ECO:0000313" key="3">
    <source>
        <dbReference type="Proteomes" id="UP000091918"/>
    </source>
</evidence>
<feature type="compositionally biased region" description="Acidic residues" evidence="1">
    <location>
        <begin position="100"/>
        <end position="109"/>
    </location>
</feature>
<evidence type="ECO:0000313" key="2">
    <source>
        <dbReference type="EMBL" id="OAX82734.1"/>
    </source>
</evidence>
<protein>
    <submittedName>
        <fullName evidence="2">Uncharacterized protein</fullName>
    </submittedName>
</protein>
<evidence type="ECO:0000256" key="1">
    <source>
        <dbReference type="SAM" id="MobiDB-lite"/>
    </source>
</evidence>
<accession>A0A1B7P149</accession>
<name>A0A1B7P149_9EURO</name>
<dbReference type="Proteomes" id="UP000091918">
    <property type="component" value="Unassembled WGS sequence"/>
</dbReference>
<sequence>MKLPVEIRYKIYDFLLESIRRSDYEDLPEMKGSNGFFPLNTGTKRTCARRMEDLFELYKAIREGTADAAQVKRGGYLRLTAQFDVSRDIDEMTAVSTSDEGGDEDEDEDDHHYYDSDKGAEEHDEILMKMNDLPPHGEDSFGPSCHPTCGLEVYKGPDTAYCVWTPIQLQAHPCYNHLYKERTKVDFNFLSPLFYVSREFTRDIGACLWRSAIIKFETPECFFSFIAPRPAILKFLKCIELELQYYDDWFDTSSDTVVAICQFISKYMDLRYVRIDLVTNAECLEKILEEGKLERWKTAFTELKVSHGFDLRVVDLPVHYWHQSRYVRPWTVSPLEQRLKKLWHPSALVGRS</sequence>